<comment type="similarity">
    <text evidence="2 8">Belongs to the peptidase S26 family.</text>
</comment>
<dbReference type="InterPro" id="IPR000223">
    <property type="entry name" value="Pept_S26A_signal_pept_1"/>
</dbReference>
<keyword evidence="11" id="KW-1185">Reference proteome</keyword>
<evidence type="ECO:0000256" key="3">
    <source>
        <dbReference type="ARBA" id="ARBA00013208"/>
    </source>
</evidence>
<proteinExistence type="inferred from homology"/>
<dbReference type="SUPFAM" id="SSF51306">
    <property type="entry name" value="LexA/Signal peptidase"/>
    <property type="match status" value="1"/>
</dbReference>
<accession>A0A833JCP0</accession>
<reference evidence="10 11" key="1">
    <citation type="submission" date="2019-10" db="EMBL/GenBank/DDBJ databases">
        <title>New genus of Silvanigrellaceae.</title>
        <authorList>
            <person name="Pitt A."/>
            <person name="Hahn M.W."/>
        </authorList>
    </citation>
    <scope>NUCLEOTIDE SEQUENCE [LARGE SCALE GENOMIC DNA]</scope>
    <source>
        <strain evidence="10 11">33A1-SZDP</strain>
    </source>
</reference>
<evidence type="ECO:0000256" key="4">
    <source>
        <dbReference type="ARBA" id="ARBA00019232"/>
    </source>
</evidence>
<sequence>MKFFKEVKEILIILAIIIFFRSSLLNWYLIPSSSMLPTLKIGDHVLVNKLSYGFMFPFMEKRLVNWSNPQRGDIVVFQGPLREGGQTVMKRVVGIAGDTVSFTKGVLTINNIVSQESLELNRNVLEDIGGIEEPSEYNIFMESGFSKYPHQILRKKSGGLTVDEKKSWTVPEGKILCIGDNRDNSYDGRFWGYIDETSVYGRALFITYSTGEKGTWPHFRNERWFMKLTN</sequence>
<dbReference type="Gene3D" id="2.10.109.10">
    <property type="entry name" value="Umud Fragment, subunit A"/>
    <property type="match status" value="1"/>
</dbReference>
<keyword evidence="8" id="KW-0472">Membrane</keyword>
<dbReference type="PROSITE" id="PS00501">
    <property type="entry name" value="SPASE_I_1"/>
    <property type="match status" value="1"/>
</dbReference>
<dbReference type="GO" id="GO:0016020">
    <property type="term" value="C:membrane"/>
    <property type="evidence" value="ECO:0007669"/>
    <property type="project" value="UniProtKB-SubCell"/>
</dbReference>
<dbReference type="PANTHER" id="PTHR43390">
    <property type="entry name" value="SIGNAL PEPTIDASE I"/>
    <property type="match status" value="1"/>
</dbReference>
<evidence type="ECO:0000313" key="10">
    <source>
        <dbReference type="EMBL" id="KAB8027433.1"/>
    </source>
</evidence>
<evidence type="ECO:0000259" key="9">
    <source>
        <dbReference type="Pfam" id="PF10502"/>
    </source>
</evidence>
<organism evidence="10 11">
    <name type="scientific">Fluviispira multicolorata</name>
    <dbReference type="NCBI Taxonomy" id="2654512"/>
    <lineage>
        <taxon>Bacteria</taxon>
        <taxon>Pseudomonadati</taxon>
        <taxon>Bdellovibrionota</taxon>
        <taxon>Oligoflexia</taxon>
        <taxon>Silvanigrellales</taxon>
        <taxon>Silvanigrellaceae</taxon>
        <taxon>Fluviispira</taxon>
    </lineage>
</organism>
<protein>
    <recommendedName>
        <fullName evidence="4 8">Signal peptidase I</fullName>
        <ecNumber evidence="3 8">3.4.21.89</ecNumber>
    </recommendedName>
</protein>
<comment type="subcellular location">
    <subcellularLocation>
        <location evidence="8">Membrane</location>
        <topology evidence="8">Single-pass type II membrane protein</topology>
    </subcellularLocation>
</comment>
<dbReference type="Proteomes" id="UP000442694">
    <property type="component" value="Unassembled WGS sequence"/>
</dbReference>
<dbReference type="Pfam" id="PF10502">
    <property type="entry name" value="Peptidase_S26"/>
    <property type="match status" value="1"/>
</dbReference>
<feature type="domain" description="Peptidase S26" evidence="9">
    <location>
        <begin position="7"/>
        <end position="207"/>
    </location>
</feature>
<dbReference type="NCBIfam" id="TIGR02227">
    <property type="entry name" value="sigpep_I_bact"/>
    <property type="match status" value="1"/>
</dbReference>
<keyword evidence="5 8" id="KW-0645">Protease</keyword>
<dbReference type="InterPro" id="IPR019758">
    <property type="entry name" value="Pept_S26A_signal_pept_1_CS"/>
</dbReference>
<comment type="catalytic activity">
    <reaction evidence="1 8">
        <text>Cleavage of hydrophobic, N-terminal signal or leader sequences from secreted and periplasmic proteins.</text>
        <dbReference type="EC" id="3.4.21.89"/>
    </reaction>
</comment>
<dbReference type="PRINTS" id="PR00727">
    <property type="entry name" value="LEADERPTASE"/>
</dbReference>
<evidence type="ECO:0000256" key="7">
    <source>
        <dbReference type="PIRSR" id="PIRSR600223-1"/>
    </source>
</evidence>
<dbReference type="InterPro" id="IPR036286">
    <property type="entry name" value="LexA/Signal_pep-like_sf"/>
</dbReference>
<dbReference type="EC" id="3.4.21.89" evidence="3 8"/>
<feature type="active site" evidence="7">
    <location>
        <position position="90"/>
    </location>
</feature>
<dbReference type="EMBL" id="WFLN01000012">
    <property type="protein sequence ID" value="KAB8027433.1"/>
    <property type="molecule type" value="Genomic_DNA"/>
</dbReference>
<keyword evidence="8" id="KW-1133">Transmembrane helix</keyword>
<name>A0A833JCP0_9BACT</name>
<dbReference type="CDD" id="cd06530">
    <property type="entry name" value="S26_SPase_I"/>
    <property type="match status" value="1"/>
</dbReference>
<dbReference type="GO" id="GO:0006465">
    <property type="term" value="P:signal peptide processing"/>
    <property type="evidence" value="ECO:0007669"/>
    <property type="project" value="InterPro"/>
</dbReference>
<dbReference type="InterPro" id="IPR019533">
    <property type="entry name" value="Peptidase_S26"/>
</dbReference>
<evidence type="ECO:0000256" key="1">
    <source>
        <dbReference type="ARBA" id="ARBA00000677"/>
    </source>
</evidence>
<keyword evidence="8" id="KW-0812">Transmembrane</keyword>
<dbReference type="PROSITE" id="PS00761">
    <property type="entry name" value="SPASE_I_3"/>
    <property type="match status" value="1"/>
</dbReference>
<dbReference type="RefSeq" id="WP_152214103.1">
    <property type="nucleotide sequence ID" value="NZ_WFLN01000012.1"/>
</dbReference>
<feature type="transmembrane region" description="Helical" evidence="8">
    <location>
        <begin position="12"/>
        <end position="30"/>
    </location>
</feature>
<dbReference type="InterPro" id="IPR019756">
    <property type="entry name" value="Pept_S26A_signal_pept_1_Ser-AS"/>
</dbReference>
<evidence type="ECO:0000256" key="6">
    <source>
        <dbReference type="ARBA" id="ARBA00022801"/>
    </source>
</evidence>
<feature type="active site" evidence="7">
    <location>
        <position position="34"/>
    </location>
</feature>
<evidence type="ECO:0000256" key="8">
    <source>
        <dbReference type="RuleBase" id="RU362042"/>
    </source>
</evidence>
<dbReference type="AlphaFoldDB" id="A0A833JCP0"/>
<dbReference type="PANTHER" id="PTHR43390:SF1">
    <property type="entry name" value="CHLOROPLAST PROCESSING PEPTIDASE"/>
    <property type="match status" value="1"/>
</dbReference>
<gene>
    <name evidence="10" type="primary">lepB</name>
    <name evidence="10" type="ORF">GCL57_14650</name>
</gene>
<dbReference type="GO" id="GO:0004252">
    <property type="term" value="F:serine-type endopeptidase activity"/>
    <property type="evidence" value="ECO:0007669"/>
    <property type="project" value="InterPro"/>
</dbReference>
<evidence type="ECO:0000313" key="11">
    <source>
        <dbReference type="Proteomes" id="UP000442694"/>
    </source>
</evidence>
<keyword evidence="6 8" id="KW-0378">Hydrolase</keyword>
<evidence type="ECO:0000256" key="5">
    <source>
        <dbReference type="ARBA" id="ARBA00022670"/>
    </source>
</evidence>
<dbReference type="GO" id="GO:0009003">
    <property type="term" value="F:signal peptidase activity"/>
    <property type="evidence" value="ECO:0007669"/>
    <property type="project" value="UniProtKB-EC"/>
</dbReference>
<comment type="caution">
    <text evidence="10">The sequence shown here is derived from an EMBL/GenBank/DDBJ whole genome shotgun (WGS) entry which is preliminary data.</text>
</comment>
<evidence type="ECO:0000256" key="2">
    <source>
        <dbReference type="ARBA" id="ARBA00009370"/>
    </source>
</evidence>